<organism evidence="2 3">
    <name type="scientific">Burkholderia mayonis</name>
    <dbReference type="NCBI Taxonomy" id="1385591"/>
    <lineage>
        <taxon>Bacteria</taxon>
        <taxon>Pseudomonadati</taxon>
        <taxon>Pseudomonadota</taxon>
        <taxon>Betaproteobacteria</taxon>
        <taxon>Burkholderiales</taxon>
        <taxon>Burkholderiaceae</taxon>
        <taxon>Burkholderia</taxon>
        <taxon>pseudomallei group</taxon>
    </lineage>
</organism>
<evidence type="ECO:0000256" key="1">
    <source>
        <dbReference type="SAM" id="MobiDB-lite"/>
    </source>
</evidence>
<proteinExistence type="predicted"/>
<evidence type="ECO:0000313" key="2">
    <source>
        <dbReference type="EMBL" id="AOJ02335.1"/>
    </source>
</evidence>
<gene>
    <name evidence="2" type="ORF">WS70_11250</name>
</gene>
<dbReference type="KEGG" id="buu:WS70_11250"/>
<feature type="region of interest" description="Disordered" evidence="1">
    <location>
        <begin position="1"/>
        <end position="44"/>
    </location>
</feature>
<keyword evidence="3" id="KW-1185">Reference proteome</keyword>
<dbReference type="Proteomes" id="UP000062519">
    <property type="component" value="Chromosome 1"/>
</dbReference>
<protein>
    <submittedName>
        <fullName evidence="2">Transposase</fullName>
    </submittedName>
</protein>
<dbReference type="AlphaFoldDB" id="A0A1B4FF88"/>
<name>A0A1B4FF88_9BURK</name>
<reference evidence="2 3" key="1">
    <citation type="submission" date="2015-12" db="EMBL/GenBank/DDBJ databases">
        <title>Diversity of Burkholderia near neighbor genomes.</title>
        <authorList>
            <person name="Sahl J."/>
            <person name="Wagner D."/>
            <person name="Keim P."/>
        </authorList>
    </citation>
    <scope>NUCLEOTIDE SEQUENCE [LARGE SCALE GENOMIC DNA]</scope>
    <source>
        <strain evidence="2 3">BDU6</strain>
    </source>
</reference>
<dbReference type="EMBL" id="CP013386">
    <property type="protein sequence ID" value="AOJ02335.1"/>
    <property type="molecule type" value="Genomic_DNA"/>
</dbReference>
<accession>A0A1B4FF88</accession>
<sequence length="44" mass="4717">MFAAARSDLSFRTPPSLPIPDSSRPLAGSRAASPSNVRHLVRAR</sequence>
<evidence type="ECO:0000313" key="3">
    <source>
        <dbReference type="Proteomes" id="UP000062519"/>
    </source>
</evidence>